<evidence type="ECO:0000256" key="1">
    <source>
        <dbReference type="ARBA" id="ARBA00004418"/>
    </source>
</evidence>
<evidence type="ECO:0000259" key="6">
    <source>
        <dbReference type="Pfam" id="PF00496"/>
    </source>
</evidence>
<comment type="similarity">
    <text evidence="2">Belongs to the bacterial solute-binding protein 5 family.</text>
</comment>
<dbReference type="STRING" id="665126.ABB55_14930"/>
<evidence type="ECO:0000256" key="2">
    <source>
        <dbReference type="ARBA" id="ARBA00005695"/>
    </source>
</evidence>
<dbReference type="Proteomes" id="UP000048984">
    <property type="component" value="Unassembled WGS sequence"/>
</dbReference>
<dbReference type="PROSITE" id="PS01040">
    <property type="entry name" value="SBP_BACTERIAL_5"/>
    <property type="match status" value="1"/>
</dbReference>
<evidence type="ECO:0000256" key="3">
    <source>
        <dbReference type="ARBA" id="ARBA00022448"/>
    </source>
</evidence>
<keyword evidence="8" id="KW-1185">Reference proteome</keyword>
<dbReference type="Gene3D" id="3.40.190.10">
    <property type="entry name" value="Periplasmic binding protein-like II"/>
    <property type="match status" value="1"/>
</dbReference>
<reference evidence="7 8" key="1">
    <citation type="submission" date="2015-09" db="EMBL/GenBank/DDBJ databases">
        <authorList>
            <person name="Jackson K.R."/>
            <person name="Lunt B.L."/>
            <person name="Fisher J.N.B."/>
            <person name="Gardner A.V."/>
            <person name="Bailey M.E."/>
            <person name="Deus L.M."/>
            <person name="Earl A.S."/>
            <person name="Gibby P.D."/>
            <person name="Hartmann K.A."/>
            <person name="Liu J.E."/>
            <person name="Manci A.M."/>
            <person name="Nielsen D.A."/>
            <person name="Solomon M.B."/>
            <person name="Breakwell D.P."/>
            <person name="Burnett S.H."/>
            <person name="Grose J.H."/>
        </authorList>
    </citation>
    <scope>NUCLEOTIDE SEQUENCE [LARGE SCALE GENOMIC DNA]</scope>
    <source>
        <strain evidence="7 8">16</strain>
    </source>
</reference>
<dbReference type="GO" id="GO:0015833">
    <property type="term" value="P:peptide transport"/>
    <property type="evidence" value="ECO:0007669"/>
    <property type="project" value="TreeGrafter"/>
</dbReference>
<dbReference type="PANTHER" id="PTHR30290:SF10">
    <property type="entry name" value="PERIPLASMIC OLIGOPEPTIDE-BINDING PROTEIN-RELATED"/>
    <property type="match status" value="1"/>
</dbReference>
<evidence type="ECO:0000256" key="5">
    <source>
        <dbReference type="SAM" id="SignalP"/>
    </source>
</evidence>
<comment type="caution">
    <text evidence="7">The sequence shown here is derived from an EMBL/GenBank/DDBJ whole genome shotgun (WGS) entry which is preliminary data.</text>
</comment>
<dbReference type="InterPro" id="IPR039424">
    <property type="entry name" value="SBP_5"/>
</dbReference>
<organism evidence="7 8">
    <name type="scientific">Prosthecodimorpha hirschii</name>
    <dbReference type="NCBI Taxonomy" id="665126"/>
    <lineage>
        <taxon>Bacteria</taxon>
        <taxon>Pseudomonadati</taxon>
        <taxon>Pseudomonadota</taxon>
        <taxon>Alphaproteobacteria</taxon>
        <taxon>Hyphomicrobiales</taxon>
        <taxon>Ancalomicrobiaceae</taxon>
        <taxon>Prosthecodimorpha</taxon>
    </lineage>
</organism>
<gene>
    <name evidence="7" type="ORF">ABB55_14930</name>
</gene>
<feature type="chain" id="PRO_5006132049" description="Solute-binding protein family 5 domain-containing protein" evidence="5">
    <location>
        <begin position="25"/>
        <end position="535"/>
    </location>
</feature>
<dbReference type="Gene3D" id="3.90.76.10">
    <property type="entry name" value="Dipeptide-binding Protein, Domain 1"/>
    <property type="match status" value="1"/>
</dbReference>
<dbReference type="RefSeq" id="WP_054359514.1">
    <property type="nucleotide sequence ID" value="NZ_LJYW01000001.1"/>
</dbReference>
<keyword evidence="4 5" id="KW-0732">Signal</keyword>
<comment type="subcellular location">
    <subcellularLocation>
        <location evidence="1">Periplasm</location>
    </subcellularLocation>
</comment>
<dbReference type="SUPFAM" id="SSF53850">
    <property type="entry name" value="Periplasmic binding protein-like II"/>
    <property type="match status" value="1"/>
</dbReference>
<dbReference type="InterPro" id="IPR000914">
    <property type="entry name" value="SBP_5_dom"/>
</dbReference>
<dbReference type="PIRSF" id="PIRSF002741">
    <property type="entry name" value="MppA"/>
    <property type="match status" value="1"/>
</dbReference>
<sequence>MLTRRTLLTLTAASPILAAGVFRAGDVKAATPKGVIVQAKQIDDLVSGFDPAEAYDITNLEVVPNLYRGLISPDPADNTKVVGDLAESWTVSKDGTTFTFKLKKDAKFPSGKAVTAEDAAFSFQRAIKLNKQPAFILSQFGYTKDNVDALISAQDSETLVMKLPAPVAPSFLLFCLTAPIGGVVEKATALAHEVNGDFGNGWLKLHSAGAGGYQMVEWVASDHVTLDANPHSGKPDQPRRIFIRHVPDPSAQLLMLQKGDADIARNLTPDLLKKAYAEKDFKVVSSGQAVSVYLAMNQAVPELQKLPVQQAIKWALDYDGIATNITPNMYSVAQGFLPPGLPGGLTDRLYKKDVAKAKKLLAEAGFPDGFEVTLDVPSSAPYADIGQAVQADLAQIGIKVTLVSGEMRQVMTKTRKRGHQLALLAWGTDYFDPYSNSQAFCENPDDGEDGKLKLLAWRNHFVDKELNDMSLAASKELDNDKRMAMYREMQLKFAERAPFAMMLQKIASAVMGKGVSGFVIGPQTGFTQYADIRKA</sequence>
<reference evidence="7 8" key="2">
    <citation type="submission" date="2015-10" db="EMBL/GenBank/DDBJ databases">
        <title>Draft Genome Sequence of Prosthecomicrobium hirschii ATCC 27832.</title>
        <authorList>
            <person name="Daniel J."/>
            <person name="Givan S.A."/>
            <person name="Brun Y.V."/>
            <person name="Brown P.J."/>
        </authorList>
    </citation>
    <scope>NUCLEOTIDE SEQUENCE [LARGE SCALE GENOMIC DNA]</scope>
    <source>
        <strain evidence="7 8">16</strain>
    </source>
</reference>
<dbReference type="GO" id="GO:0030288">
    <property type="term" value="C:outer membrane-bounded periplasmic space"/>
    <property type="evidence" value="ECO:0007669"/>
    <property type="project" value="UniProtKB-ARBA"/>
</dbReference>
<dbReference type="AlphaFoldDB" id="A0A0P6W2I5"/>
<protein>
    <recommendedName>
        <fullName evidence="6">Solute-binding protein family 5 domain-containing protein</fullName>
    </recommendedName>
</protein>
<evidence type="ECO:0000313" key="8">
    <source>
        <dbReference type="Proteomes" id="UP000048984"/>
    </source>
</evidence>
<feature type="domain" description="Solute-binding protein family 5" evidence="6">
    <location>
        <begin position="80"/>
        <end position="444"/>
    </location>
</feature>
<feature type="signal peptide" evidence="5">
    <location>
        <begin position="1"/>
        <end position="24"/>
    </location>
</feature>
<dbReference type="InterPro" id="IPR030678">
    <property type="entry name" value="Peptide/Ni-bd"/>
</dbReference>
<dbReference type="CDD" id="cd08512">
    <property type="entry name" value="PBP2_NikA_DppA_OppA_like_7"/>
    <property type="match status" value="1"/>
</dbReference>
<dbReference type="GO" id="GO:0043190">
    <property type="term" value="C:ATP-binding cassette (ABC) transporter complex"/>
    <property type="evidence" value="ECO:0007669"/>
    <property type="project" value="InterPro"/>
</dbReference>
<proteinExistence type="inferred from homology"/>
<evidence type="ECO:0000256" key="4">
    <source>
        <dbReference type="ARBA" id="ARBA00022729"/>
    </source>
</evidence>
<accession>A0A0P6W2I5</accession>
<keyword evidence="3" id="KW-0813">Transport</keyword>
<dbReference type="GO" id="GO:1904680">
    <property type="term" value="F:peptide transmembrane transporter activity"/>
    <property type="evidence" value="ECO:0007669"/>
    <property type="project" value="TreeGrafter"/>
</dbReference>
<dbReference type="Gene3D" id="3.10.105.10">
    <property type="entry name" value="Dipeptide-binding Protein, Domain 3"/>
    <property type="match status" value="1"/>
</dbReference>
<dbReference type="PANTHER" id="PTHR30290">
    <property type="entry name" value="PERIPLASMIC BINDING COMPONENT OF ABC TRANSPORTER"/>
    <property type="match status" value="1"/>
</dbReference>
<evidence type="ECO:0000313" key="7">
    <source>
        <dbReference type="EMBL" id="KPL53349.1"/>
    </source>
</evidence>
<dbReference type="EMBL" id="LJYW01000001">
    <property type="protein sequence ID" value="KPL53349.1"/>
    <property type="molecule type" value="Genomic_DNA"/>
</dbReference>
<dbReference type="InterPro" id="IPR023765">
    <property type="entry name" value="SBP_5_CS"/>
</dbReference>
<name>A0A0P6W2I5_9HYPH</name>
<dbReference type="Pfam" id="PF00496">
    <property type="entry name" value="SBP_bac_5"/>
    <property type="match status" value="1"/>
</dbReference>